<dbReference type="PROSITE" id="PS51257">
    <property type="entry name" value="PROKAR_LIPOPROTEIN"/>
    <property type="match status" value="1"/>
</dbReference>
<keyword evidence="3" id="KW-1185">Reference proteome</keyword>
<dbReference type="AlphaFoldDB" id="V5WLR5"/>
<dbReference type="KEGG" id="slr:L21SP2_3215"/>
<dbReference type="STRING" id="1307761.L21SP2_3215"/>
<evidence type="ECO:0000313" key="2">
    <source>
        <dbReference type="EMBL" id="AHC16555.1"/>
    </source>
</evidence>
<dbReference type="Proteomes" id="UP000018680">
    <property type="component" value="Chromosome"/>
</dbReference>
<feature type="chain" id="PRO_5004742007" description="Lipoprotein" evidence="1">
    <location>
        <begin position="21"/>
        <end position="165"/>
    </location>
</feature>
<protein>
    <recommendedName>
        <fullName evidence="4">Lipoprotein</fullName>
    </recommendedName>
</protein>
<sequence>MSRVLLGVSVAILATFSSCASFPENPGNNTGALLLMLDSKDVTSENYSVLMVADVESGAIIVQKRVPSSRSFMVIQDLTEGEYFIQGRRYFHGGEEYSPREFQHSFTAFTIKPDTLTLFPEHIEQKNGSVRMQYHLDHIVLQEFHTLKEAYPREIGSWQIHLEED</sequence>
<gene>
    <name evidence="2" type="ORF">L21SP2_3215</name>
</gene>
<accession>V5WLR5</accession>
<evidence type="ECO:0000256" key="1">
    <source>
        <dbReference type="SAM" id="SignalP"/>
    </source>
</evidence>
<evidence type="ECO:0000313" key="3">
    <source>
        <dbReference type="Proteomes" id="UP000018680"/>
    </source>
</evidence>
<evidence type="ECO:0008006" key="4">
    <source>
        <dbReference type="Google" id="ProtNLM"/>
    </source>
</evidence>
<name>V5WLR5_9SPIO</name>
<keyword evidence="1" id="KW-0732">Signal</keyword>
<organism evidence="2 3">
    <name type="scientific">Salinispira pacifica</name>
    <dbReference type="NCBI Taxonomy" id="1307761"/>
    <lineage>
        <taxon>Bacteria</taxon>
        <taxon>Pseudomonadati</taxon>
        <taxon>Spirochaetota</taxon>
        <taxon>Spirochaetia</taxon>
        <taxon>Spirochaetales</taxon>
        <taxon>Spirochaetaceae</taxon>
        <taxon>Salinispira</taxon>
    </lineage>
</organism>
<feature type="signal peptide" evidence="1">
    <location>
        <begin position="1"/>
        <end position="20"/>
    </location>
</feature>
<dbReference type="HOGENOM" id="CLU_1609626_0_0_12"/>
<dbReference type="EMBL" id="CP006939">
    <property type="protein sequence ID" value="AHC16555.1"/>
    <property type="molecule type" value="Genomic_DNA"/>
</dbReference>
<proteinExistence type="predicted"/>
<reference evidence="2 3" key="1">
    <citation type="journal article" date="2015" name="Stand. Genomic Sci.">
        <title>Complete genome sequence and description of Salinispira pacifica gen. nov., sp. nov., a novel spirochaete isolated form a hypersaline microbial mat.</title>
        <authorList>
            <person name="Ben Hania W."/>
            <person name="Joseph M."/>
            <person name="Schumann P."/>
            <person name="Bunk B."/>
            <person name="Fiebig A."/>
            <person name="Sproer C."/>
            <person name="Klenk H.P."/>
            <person name="Fardeau M.L."/>
            <person name="Spring S."/>
        </authorList>
    </citation>
    <scope>NUCLEOTIDE SEQUENCE [LARGE SCALE GENOMIC DNA]</scope>
    <source>
        <strain evidence="2 3">L21-RPul-D2</strain>
    </source>
</reference>